<dbReference type="PANTHER" id="PTHR11669:SF0">
    <property type="entry name" value="PROTEIN STICHEL-LIKE 2"/>
    <property type="match status" value="1"/>
</dbReference>
<dbReference type="GO" id="GO:0006261">
    <property type="term" value="P:DNA-templated DNA replication"/>
    <property type="evidence" value="ECO:0007669"/>
    <property type="project" value="TreeGrafter"/>
</dbReference>
<comment type="caution">
    <text evidence="13">The sequence shown here is derived from an EMBL/GenBank/DDBJ whole genome shotgun (WGS) entry which is preliminary data.</text>
</comment>
<dbReference type="GO" id="GO:0046872">
    <property type="term" value="F:metal ion binding"/>
    <property type="evidence" value="ECO:0007669"/>
    <property type="project" value="UniProtKB-KW"/>
</dbReference>
<evidence type="ECO:0000256" key="6">
    <source>
        <dbReference type="ARBA" id="ARBA00022741"/>
    </source>
</evidence>
<comment type="catalytic activity">
    <reaction evidence="10 11">
        <text>DNA(n) + a 2'-deoxyribonucleoside 5'-triphosphate = DNA(n+1) + diphosphate</text>
        <dbReference type="Rhea" id="RHEA:22508"/>
        <dbReference type="Rhea" id="RHEA-COMP:17339"/>
        <dbReference type="Rhea" id="RHEA-COMP:17340"/>
        <dbReference type="ChEBI" id="CHEBI:33019"/>
        <dbReference type="ChEBI" id="CHEBI:61560"/>
        <dbReference type="ChEBI" id="CHEBI:173112"/>
        <dbReference type="EC" id="2.7.7.7"/>
    </reaction>
</comment>
<dbReference type="EMBL" id="DRQG01000157">
    <property type="protein sequence ID" value="HGY57405.1"/>
    <property type="molecule type" value="Genomic_DNA"/>
</dbReference>
<dbReference type="FunFam" id="3.40.50.300:FF:000014">
    <property type="entry name" value="DNA polymerase III subunit gamma/tau"/>
    <property type="match status" value="1"/>
</dbReference>
<dbReference type="InterPro" id="IPR008921">
    <property type="entry name" value="DNA_pol3_clamp-load_cplx_C"/>
</dbReference>
<sequence length="530" mass="59761">MSYIVIARRWRPQVFEDIIGQDHVSKTLANAIANDRIAHAYIFTGPRGVGKTTTARILAKALNCEKGPTPVPCNECASCKAITEGNSMDVLEIDGASNRGIDEIRNLRENIRFTPSMGKYRIYIIDEVHMLTKEAFNALLKTLEEPPEHALFIFATTEIHKVPATILSRCQRFDFHRMPLKTIMEHIRHICEKDAIDADEDALLQIAKKADGSMRDAQSILDQIISFSGKKITFEDVAQALGVIHQDIYFELDALIREKDLKGLILKSADIISSGYDLNEFLLGFEEHLRNILVTHTLGSTDLLETSEEYIRRYKETAAQYSENDLLAALQVVADTINAVKNSQQPQLKFELGLLRMAKLPSTEDISTLLEKIDLLKKKAPLPVVAESAASAYHEASNQASSSEILDKSYFVQKWPDIVKSVHDKRPSLSVILEKAEITELDGQQLHILLREVDSFQKDMLQSAKSLIEKILREESSEQISIHLKYNLKKEAAKKTAKAKIDKETRLKELLEKEPAVGKIIDEFDLELID</sequence>
<gene>
    <name evidence="11 13" type="primary">dnaX</name>
    <name evidence="13" type="ORF">ENK44_16985</name>
</gene>
<dbReference type="InterPro" id="IPR012763">
    <property type="entry name" value="DNA_pol_III_sug/sutau_N"/>
</dbReference>
<evidence type="ECO:0000259" key="12">
    <source>
        <dbReference type="SMART" id="SM00382"/>
    </source>
</evidence>
<dbReference type="EC" id="2.7.7.7" evidence="11"/>
<dbReference type="PRINTS" id="PR00300">
    <property type="entry name" value="CLPPROTEASEA"/>
</dbReference>
<keyword evidence="5" id="KW-0479">Metal-binding</keyword>
<evidence type="ECO:0000256" key="9">
    <source>
        <dbReference type="ARBA" id="ARBA00022932"/>
    </source>
</evidence>
<comment type="similarity">
    <text evidence="1 11">Belongs to the DnaX/STICHEL family.</text>
</comment>
<reference evidence="13" key="1">
    <citation type="journal article" date="2020" name="mSystems">
        <title>Genome- and Community-Level Interaction Insights into Carbon Utilization and Element Cycling Functions of Hydrothermarchaeota in Hydrothermal Sediment.</title>
        <authorList>
            <person name="Zhou Z."/>
            <person name="Liu Y."/>
            <person name="Xu W."/>
            <person name="Pan J."/>
            <person name="Luo Z.H."/>
            <person name="Li M."/>
        </authorList>
    </citation>
    <scope>NUCLEOTIDE SEQUENCE [LARGE SCALE GENOMIC DNA]</scope>
    <source>
        <strain evidence="13">HyVt-577</strain>
    </source>
</reference>
<evidence type="ECO:0000256" key="8">
    <source>
        <dbReference type="ARBA" id="ARBA00022840"/>
    </source>
</evidence>
<evidence type="ECO:0000256" key="2">
    <source>
        <dbReference type="ARBA" id="ARBA00022679"/>
    </source>
</evidence>
<keyword evidence="7" id="KW-0862">Zinc</keyword>
<dbReference type="Pfam" id="PF22608">
    <property type="entry name" value="DNAX_ATPase_lid"/>
    <property type="match status" value="1"/>
</dbReference>
<dbReference type="InterPro" id="IPR001270">
    <property type="entry name" value="ClpA/B"/>
</dbReference>
<evidence type="ECO:0000256" key="10">
    <source>
        <dbReference type="ARBA" id="ARBA00049244"/>
    </source>
</evidence>
<dbReference type="NCBIfam" id="NF004046">
    <property type="entry name" value="PRK05563.1"/>
    <property type="match status" value="1"/>
</dbReference>
<dbReference type="InterPro" id="IPR027417">
    <property type="entry name" value="P-loop_NTPase"/>
</dbReference>
<dbReference type="Proteomes" id="UP000885779">
    <property type="component" value="Unassembled WGS sequence"/>
</dbReference>
<keyword evidence="2 11" id="KW-0808">Transferase</keyword>
<keyword evidence="3 11" id="KW-0548">Nucleotidyltransferase</keyword>
<comment type="function">
    <text evidence="11">DNA polymerase III is a complex, multichain enzyme responsible for most of the replicative synthesis in bacteria. This DNA polymerase also exhibits 3' to 5' exonuclease activity.</text>
</comment>
<dbReference type="InterPro" id="IPR050238">
    <property type="entry name" value="DNA_Rep/Repair_Clamp_Loader"/>
</dbReference>
<evidence type="ECO:0000313" key="13">
    <source>
        <dbReference type="EMBL" id="HGY57405.1"/>
    </source>
</evidence>
<dbReference type="PANTHER" id="PTHR11669">
    <property type="entry name" value="REPLICATION FACTOR C / DNA POLYMERASE III GAMMA-TAU SUBUNIT"/>
    <property type="match status" value="1"/>
</dbReference>
<keyword evidence="9 11" id="KW-0239">DNA-directed DNA polymerase</keyword>
<dbReference type="AlphaFoldDB" id="A0A7V4U3M2"/>
<keyword evidence="4 11" id="KW-0235">DNA replication</keyword>
<evidence type="ECO:0000256" key="3">
    <source>
        <dbReference type="ARBA" id="ARBA00022695"/>
    </source>
</evidence>
<dbReference type="NCBIfam" id="TIGR02397">
    <property type="entry name" value="dnaX_nterm"/>
    <property type="match status" value="1"/>
</dbReference>
<keyword evidence="8 11" id="KW-0067">ATP-binding</keyword>
<dbReference type="Gene3D" id="1.10.8.60">
    <property type="match status" value="1"/>
</dbReference>
<dbReference type="GO" id="GO:0009360">
    <property type="term" value="C:DNA polymerase III complex"/>
    <property type="evidence" value="ECO:0007669"/>
    <property type="project" value="InterPro"/>
</dbReference>
<evidence type="ECO:0000256" key="11">
    <source>
        <dbReference type="RuleBase" id="RU364063"/>
    </source>
</evidence>
<dbReference type="Gene3D" id="3.40.50.300">
    <property type="entry name" value="P-loop containing nucleotide triphosphate hydrolases"/>
    <property type="match status" value="1"/>
</dbReference>
<dbReference type="Pfam" id="PF12169">
    <property type="entry name" value="DNA_pol3_gamma3"/>
    <property type="match status" value="1"/>
</dbReference>
<feature type="domain" description="AAA+ ATPase" evidence="12">
    <location>
        <begin position="37"/>
        <end position="179"/>
    </location>
</feature>
<dbReference type="SMART" id="SM00382">
    <property type="entry name" value="AAA"/>
    <property type="match status" value="1"/>
</dbReference>
<dbReference type="GO" id="GO:0003887">
    <property type="term" value="F:DNA-directed DNA polymerase activity"/>
    <property type="evidence" value="ECO:0007669"/>
    <property type="project" value="UniProtKB-KW"/>
</dbReference>
<evidence type="ECO:0000256" key="1">
    <source>
        <dbReference type="ARBA" id="ARBA00006360"/>
    </source>
</evidence>
<accession>A0A7V4U3M2</accession>
<dbReference type="InterPro" id="IPR022754">
    <property type="entry name" value="DNA_pol_III_gamma-3"/>
</dbReference>
<dbReference type="CDD" id="cd18137">
    <property type="entry name" value="HLD_clamp_pol_III_gamma_tau"/>
    <property type="match status" value="1"/>
</dbReference>
<dbReference type="Pfam" id="PF13177">
    <property type="entry name" value="DNA_pol3_delta2"/>
    <property type="match status" value="1"/>
</dbReference>
<dbReference type="InterPro" id="IPR045085">
    <property type="entry name" value="HLD_clamp_pol_III_gamma_tau"/>
</dbReference>
<dbReference type="GO" id="GO:0003677">
    <property type="term" value="F:DNA binding"/>
    <property type="evidence" value="ECO:0007669"/>
    <property type="project" value="InterPro"/>
</dbReference>
<dbReference type="SUPFAM" id="SSF48019">
    <property type="entry name" value="post-AAA+ oligomerization domain-like"/>
    <property type="match status" value="1"/>
</dbReference>
<dbReference type="InterPro" id="IPR003593">
    <property type="entry name" value="AAA+_ATPase"/>
</dbReference>
<evidence type="ECO:0000256" key="4">
    <source>
        <dbReference type="ARBA" id="ARBA00022705"/>
    </source>
</evidence>
<evidence type="ECO:0000256" key="7">
    <source>
        <dbReference type="ARBA" id="ARBA00022833"/>
    </source>
</evidence>
<dbReference type="GO" id="GO:0005524">
    <property type="term" value="F:ATP binding"/>
    <property type="evidence" value="ECO:0007669"/>
    <property type="project" value="UniProtKB-KW"/>
</dbReference>
<dbReference type="FunFam" id="1.10.8.60:FF:000013">
    <property type="entry name" value="DNA polymerase III subunit gamma/tau"/>
    <property type="match status" value="1"/>
</dbReference>
<dbReference type="SUPFAM" id="SSF52540">
    <property type="entry name" value="P-loop containing nucleoside triphosphate hydrolases"/>
    <property type="match status" value="1"/>
</dbReference>
<protein>
    <recommendedName>
        <fullName evidence="11">DNA polymerase III subunit gamma/tau</fullName>
        <ecNumber evidence="11">2.7.7.7</ecNumber>
    </recommendedName>
</protein>
<evidence type="ECO:0000256" key="5">
    <source>
        <dbReference type="ARBA" id="ARBA00022723"/>
    </source>
</evidence>
<keyword evidence="6 11" id="KW-0547">Nucleotide-binding</keyword>
<name>A0A7V4U3M2_CALAY</name>
<dbReference type="Gene3D" id="1.20.272.10">
    <property type="match status" value="1"/>
</dbReference>
<comment type="subunit">
    <text evidence="11">DNA polymerase III contains a core (composed of alpha, epsilon and theta chains) that associates with a tau subunit. This core dimerizes to form the POLIII' complex. PolIII' associates with the gamma complex (composed of gamma, delta, delta', psi and chi chains) and with the beta chain to form the complete DNA polymerase III complex.</text>
</comment>
<dbReference type="CDD" id="cd00009">
    <property type="entry name" value="AAA"/>
    <property type="match status" value="1"/>
</dbReference>
<organism evidence="13">
    <name type="scientific">Caldithrix abyssi</name>
    <dbReference type="NCBI Taxonomy" id="187145"/>
    <lineage>
        <taxon>Bacteria</taxon>
        <taxon>Pseudomonadati</taxon>
        <taxon>Calditrichota</taxon>
        <taxon>Calditrichia</taxon>
        <taxon>Calditrichales</taxon>
        <taxon>Calditrichaceae</taxon>
        <taxon>Caldithrix</taxon>
    </lineage>
</organism>
<proteinExistence type="inferred from homology"/>